<dbReference type="InterPro" id="IPR036599">
    <property type="entry name" value="DNA_ligase_N_sf"/>
</dbReference>
<dbReference type="GO" id="GO:0005634">
    <property type="term" value="C:nucleus"/>
    <property type="evidence" value="ECO:0007669"/>
    <property type="project" value="TreeGrafter"/>
</dbReference>
<dbReference type="Gene3D" id="3.30.470.30">
    <property type="entry name" value="DNA ligase/mRNA capping enzyme"/>
    <property type="match status" value="1"/>
</dbReference>
<dbReference type="Pfam" id="PF04675">
    <property type="entry name" value="DNA_ligase_A_N"/>
    <property type="match status" value="1"/>
</dbReference>
<dbReference type="Gene3D" id="1.10.3260.10">
    <property type="entry name" value="DNA ligase, ATP-dependent, N-terminal domain"/>
    <property type="match status" value="1"/>
</dbReference>
<feature type="domain" description="ATP-dependent DNA ligase family profile" evidence="7">
    <location>
        <begin position="660"/>
        <end position="870"/>
    </location>
</feature>
<dbReference type="SUPFAM" id="SSF50249">
    <property type="entry name" value="Nucleic acid-binding proteins"/>
    <property type="match status" value="1"/>
</dbReference>
<keyword evidence="4" id="KW-0547">Nucleotide-binding</keyword>
<dbReference type="InterPro" id="IPR012310">
    <property type="entry name" value="DNA_ligase_ATP-dep_cent"/>
</dbReference>
<reference evidence="8" key="1">
    <citation type="submission" date="2013-11" db="EMBL/GenBank/DDBJ databases">
        <title>Genome sequence of the fusiform rust pathogen reveals effectors for host alternation and coevolution with pine.</title>
        <authorList>
            <consortium name="DOE Joint Genome Institute"/>
            <person name="Smith K."/>
            <person name="Pendleton A."/>
            <person name="Kubisiak T."/>
            <person name="Anderson C."/>
            <person name="Salamov A."/>
            <person name="Aerts A."/>
            <person name="Riley R."/>
            <person name="Clum A."/>
            <person name="Lindquist E."/>
            <person name="Ence D."/>
            <person name="Campbell M."/>
            <person name="Kronenberg Z."/>
            <person name="Feau N."/>
            <person name="Dhillon B."/>
            <person name="Hamelin R."/>
            <person name="Burleigh J."/>
            <person name="Smith J."/>
            <person name="Yandell M."/>
            <person name="Nelson C."/>
            <person name="Grigoriev I."/>
            <person name="Davis J."/>
        </authorList>
    </citation>
    <scope>NUCLEOTIDE SEQUENCE</scope>
    <source>
        <strain evidence="8">G11</strain>
    </source>
</reference>
<evidence type="ECO:0000313" key="8">
    <source>
        <dbReference type="EMBL" id="KAG0143922.1"/>
    </source>
</evidence>
<evidence type="ECO:0000256" key="2">
    <source>
        <dbReference type="ARBA" id="ARBA00022598"/>
    </source>
</evidence>
<dbReference type="AlphaFoldDB" id="A0A9P6NE44"/>
<organism evidence="8 9">
    <name type="scientific">Cronartium quercuum f. sp. fusiforme G11</name>
    <dbReference type="NCBI Taxonomy" id="708437"/>
    <lineage>
        <taxon>Eukaryota</taxon>
        <taxon>Fungi</taxon>
        <taxon>Dikarya</taxon>
        <taxon>Basidiomycota</taxon>
        <taxon>Pucciniomycotina</taxon>
        <taxon>Pucciniomycetes</taxon>
        <taxon>Pucciniales</taxon>
        <taxon>Coleosporiaceae</taxon>
        <taxon>Cronartium</taxon>
    </lineage>
</organism>
<dbReference type="GO" id="GO:0003677">
    <property type="term" value="F:DNA binding"/>
    <property type="evidence" value="ECO:0007669"/>
    <property type="project" value="InterPro"/>
</dbReference>
<sequence length="993" mass="110262">MPTKRDAESTGVPSPGTSKKSKSTVASQPTISSFFSRSAHASGSAATQSKLSCLSEKPAIGSSNDEPPKVVASAGLQTTVDSNSVSTIQDEMTQLERDAELARHLAGEDDQAYYERFDRSPLKNFGRNPSAISTSAAILDSVPPPRIPEHDRATRQESKTITPPQSQTPVHYPLDLDILEFQPSQIDISTWPLLSSCPSSPRKKQTAKAKSEKESASALSNFQARTVSYSFLVAGFVMVSATRSRLLITTILTNLLRTVIEYDSASLLPTIYLITNHLGPAYEGIELGIGTQVLTKAIRGVSDVSNKELKSLWNTHGDPGDVAFEARKSIRTLFNTTAQLTVRSVFDDLHRLSKMKGPGTVDTKADVVKKLLVSARGEEVRYLVRTICRNLRIGAVKLTVTASLARAFCLSRPPSKSFEESRFKKYWIQPQARRGIRAVINKDLQGKAKAVEEGKSGRQEILQILTQAEKLVREVYVRHPNYDTIISALLEDGSLDTLSERIVLVVGIPISPMLGQITRDLSDVEHRLRPDEEFVAEWKYDGQRVQIHAKKGTGPASDGNGSGGGKWLGPQKDIFVRLFSRHLEDITEKYPDVLDLVVALFEKKGQAYLDEKPHIQSTLECQKCLSAFILDAEICAIDPATGQLKTFQTLSNRNRKDVKIEDVNVQVGIFAFDLMYLNGKSLLEEPFRNRRSLLKTIFPPFIPPKHAYNLNVANMTARFEHVTSLESSVHKLDEVKEFMMEAIANKCEGIMIKVLDSQIPLQKTDALVAEPRCGDHLVESDLDREDDVASAGSEQGGEGEFGGISRIEPKRSRKTLMASYEPDKRVDSWLKVKKDYGELGDSLDLVPIAAWHGQGRKARWWSPILLALYDPESGGFQAVCKCISGFSDQFYKDLGARYVKGSDRCSESQLGYIESSGEHDPDVWFLPSEVWEIRGADITLSPVYKAAQGLVDPDRGLSLRFPRFYRIRADKAVEDASHPEDFAEMWRRQERGA</sequence>
<accession>A0A9P6NE44</accession>
<keyword evidence="2" id="KW-0436">Ligase</keyword>
<dbReference type="GO" id="GO:0005524">
    <property type="term" value="F:ATP binding"/>
    <property type="evidence" value="ECO:0007669"/>
    <property type="project" value="UniProtKB-KW"/>
</dbReference>
<dbReference type="PROSITE" id="PS00697">
    <property type="entry name" value="DNA_LIGASE_A1"/>
    <property type="match status" value="1"/>
</dbReference>
<evidence type="ECO:0000256" key="3">
    <source>
        <dbReference type="ARBA" id="ARBA00022705"/>
    </source>
</evidence>
<dbReference type="PANTHER" id="PTHR45674:SF9">
    <property type="entry name" value="DNA LIGASE 3"/>
    <property type="match status" value="1"/>
</dbReference>
<evidence type="ECO:0000259" key="7">
    <source>
        <dbReference type="PROSITE" id="PS50160"/>
    </source>
</evidence>
<dbReference type="SUPFAM" id="SSF117018">
    <property type="entry name" value="ATP-dependent DNA ligase DNA-binding domain"/>
    <property type="match status" value="1"/>
</dbReference>
<keyword evidence="5" id="KW-0067">ATP-binding</keyword>
<comment type="similarity">
    <text evidence="1">Belongs to the ATP-dependent DNA ligase family.</text>
</comment>
<keyword evidence="9" id="KW-1185">Reference proteome</keyword>
<dbReference type="GO" id="GO:0003910">
    <property type="term" value="F:DNA ligase (ATP) activity"/>
    <property type="evidence" value="ECO:0007669"/>
    <property type="project" value="InterPro"/>
</dbReference>
<keyword evidence="3" id="KW-0235">DNA replication</keyword>
<dbReference type="GO" id="GO:0006273">
    <property type="term" value="P:lagging strand elongation"/>
    <property type="evidence" value="ECO:0007669"/>
    <property type="project" value="TreeGrafter"/>
</dbReference>
<evidence type="ECO:0000313" key="9">
    <source>
        <dbReference type="Proteomes" id="UP000886653"/>
    </source>
</evidence>
<gene>
    <name evidence="8" type="ORF">CROQUDRAFT_660635</name>
</gene>
<evidence type="ECO:0000256" key="1">
    <source>
        <dbReference type="ARBA" id="ARBA00007572"/>
    </source>
</evidence>
<feature type="region of interest" description="Disordered" evidence="6">
    <location>
        <begin position="784"/>
        <end position="805"/>
    </location>
</feature>
<dbReference type="InterPro" id="IPR050191">
    <property type="entry name" value="ATP-dep_DNA_ligase"/>
</dbReference>
<dbReference type="SUPFAM" id="SSF56091">
    <property type="entry name" value="DNA ligase/mRNA capping enzyme, catalytic domain"/>
    <property type="match status" value="1"/>
</dbReference>
<dbReference type="InterPro" id="IPR012309">
    <property type="entry name" value="DNA_ligase_ATP-dep_C"/>
</dbReference>
<dbReference type="Pfam" id="PF01068">
    <property type="entry name" value="DNA_ligase_A_M"/>
    <property type="match status" value="1"/>
</dbReference>
<feature type="region of interest" description="Disordered" evidence="6">
    <location>
        <begin position="57"/>
        <end position="85"/>
    </location>
</feature>
<dbReference type="InterPro" id="IPR012340">
    <property type="entry name" value="NA-bd_OB-fold"/>
</dbReference>
<dbReference type="Proteomes" id="UP000886653">
    <property type="component" value="Unassembled WGS sequence"/>
</dbReference>
<proteinExistence type="inferred from homology"/>
<dbReference type="GO" id="GO:0006281">
    <property type="term" value="P:DNA repair"/>
    <property type="evidence" value="ECO:0007669"/>
    <property type="project" value="InterPro"/>
</dbReference>
<feature type="compositionally biased region" description="Polar residues" evidence="6">
    <location>
        <begin position="159"/>
        <end position="168"/>
    </location>
</feature>
<dbReference type="OrthoDB" id="206088at2759"/>
<dbReference type="GO" id="GO:0006310">
    <property type="term" value="P:DNA recombination"/>
    <property type="evidence" value="ECO:0007669"/>
    <property type="project" value="InterPro"/>
</dbReference>
<protein>
    <recommendedName>
        <fullName evidence="7">ATP-dependent DNA ligase family profile domain-containing protein</fullName>
    </recommendedName>
</protein>
<dbReference type="InterPro" id="IPR016059">
    <property type="entry name" value="DNA_ligase_ATP-dep_CS"/>
</dbReference>
<feature type="compositionally biased region" description="Polar residues" evidence="6">
    <location>
        <begin position="75"/>
        <end position="85"/>
    </location>
</feature>
<feature type="region of interest" description="Disordered" evidence="6">
    <location>
        <begin position="1"/>
        <end position="28"/>
    </location>
</feature>
<comment type="caution">
    <text evidence="8">The sequence shown here is derived from an EMBL/GenBank/DDBJ whole genome shotgun (WGS) entry which is preliminary data.</text>
</comment>
<dbReference type="PANTHER" id="PTHR45674">
    <property type="entry name" value="DNA LIGASE 1/3 FAMILY MEMBER"/>
    <property type="match status" value="1"/>
</dbReference>
<feature type="region of interest" description="Disordered" evidence="6">
    <location>
        <begin position="140"/>
        <end position="168"/>
    </location>
</feature>
<dbReference type="Gene3D" id="2.40.50.140">
    <property type="entry name" value="Nucleic acid-binding proteins"/>
    <property type="match status" value="1"/>
</dbReference>
<dbReference type="EMBL" id="MU167307">
    <property type="protein sequence ID" value="KAG0143922.1"/>
    <property type="molecule type" value="Genomic_DNA"/>
</dbReference>
<dbReference type="InterPro" id="IPR012308">
    <property type="entry name" value="DNA_ligase_ATP-dep_N"/>
</dbReference>
<feature type="compositionally biased region" description="Basic and acidic residues" evidence="6">
    <location>
        <begin position="147"/>
        <end position="158"/>
    </location>
</feature>
<dbReference type="CDD" id="cd07900">
    <property type="entry name" value="Adenylation_DNA_ligase_I_Euk"/>
    <property type="match status" value="1"/>
</dbReference>
<name>A0A9P6NE44_9BASI</name>
<dbReference type="Pfam" id="PF04679">
    <property type="entry name" value="DNA_ligase_A_C"/>
    <property type="match status" value="1"/>
</dbReference>
<evidence type="ECO:0000256" key="6">
    <source>
        <dbReference type="SAM" id="MobiDB-lite"/>
    </source>
</evidence>
<dbReference type="FunFam" id="2.40.50.140:FF:000062">
    <property type="entry name" value="DNA ligase"/>
    <property type="match status" value="1"/>
</dbReference>
<evidence type="ECO:0000256" key="4">
    <source>
        <dbReference type="ARBA" id="ARBA00022741"/>
    </source>
</evidence>
<dbReference type="PROSITE" id="PS50160">
    <property type="entry name" value="DNA_LIGASE_A3"/>
    <property type="match status" value="1"/>
</dbReference>
<dbReference type="Gene3D" id="3.30.1490.70">
    <property type="match status" value="1"/>
</dbReference>
<evidence type="ECO:0000256" key="5">
    <source>
        <dbReference type="ARBA" id="ARBA00022840"/>
    </source>
</evidence>
<dbReference type="CDD" id="cd07969">
    <property type="entry name" value="OBF_DNA_ligase_I"/>
    <property type="match status" value="1"/>
</dbReference>